<dbReference type="InterPro" id="IPR020828">
    <property type="entry name" value="GlycerAld_3-P_DH_NAD(P)-bd"/>
</dbReference>
<dbReference type="InterPro" id="IPR020831">
    <property type="entry name" value="GlycerAld/Erythrose_P_DH"/>
</dbReference>
<evidence type="ECO:0000256" key="1">
    <source>
        <dbReference type="ARBA" id="ARBA00007406"/>
    </source>
</evidence>
<dbReference type="SUPFAM" id="SSF51735">
    <property type="entry name" value="NAD(P)-binding Rossmann-fold domains"/>
    <property type="match status" value="1"/>
</dbReference>
<sequence>MKKTRIAINGFGRIGRLIFREIFNDPEFEIVAINDLTDAATLAHLLKYDTAHGKLNENISHTENSIIVDGKEYRVYSEKDPLNLPWKELNVDIVIEGTGRYVTKEGAELHIQAGAKKVFITAPAKSEGVKTVVYSVNEDIITPEDKILSGASCTTNCLAPIANVLEKNFGIEKGFMTTVHSYTADQRLQDAPHKDLRRARAAASNMVPTTTGAAIAIGKVIPSLDKKLNGLSLRVPTITGSFVDLTVELKKDATVQEINEAIKKSASESLEYSTEPIVSSDIIGAKAGSIFDSLLTSVLEVDGKKLYKVYAWYDNESSFVAQYVRTLRHIGKLTK</sequence>
<dbReference type="Pfam" id="PF02800">
    <property type="entry name" value="Gp_dh_C"/>
    <property type="match status" value="1"/>
</dbReference>
<dbReference type="NCBIfam" id="TIGR01534">
    <property type="entry name" value="GAPDH-I"/>
    <property type="match status" value="1"/>
</dbReference>
<dbReference type="CDD" id="cd05214">
    <property type="entry name" value="GAPDH_I_N"/>
    <property type="match status" value="1"/>
</dbReference>
<dbReference type="FunFam" id="3.40.50.720:FF:000001">
    <property type="entry name" value="Glyceraldehyde-3-phosphate dehydrogenase"/>
    <property type="match status" value="1"/>
</dbReference>
<reference evidence="5 6" key="1">
    <citation type="submission" date="2014-08" db="EMBL/GenBank/DDBJ databases">
        <authorList>
            <person name="Kuleshov K."/>
            <person name="Dedkov V."/>
            <person name="Markelov M."/>
            <person name="Pimkina E."/>
        </authorList>
    </citation>
    <scope>NUCLEOTIDE SEQUENCE [LARGE SCALE GENOMIC DNA]</scope>
    <source>
        <strain evidence="6">TOA</strain>
    </source>
</reference>
<dbReference type="EMBL" id="CP033021">
    <property type="protein sequence ID" value="AYN65667.1"/>
    <property type="molecule type" value="Genomic_DNA"/>
</dbReference>
<dbReference type="InterPro" id="IPR020830">
    <property type="entry name" value="GlycerAld_3-P_DH_AS"/>
</dbReference>
<dbReference type="GO" id="GO:0050661">
    <property type="term" value="F:NADP binding"/>
    <property type="evidence" value="ECO:0007669"/>
    <property type="project" value="InterPro"/>
</dbReference>
<dbReference type="SMART" id="SM00846">
    <property type="entry name" value="Gp_dh_N"/>
    <property type="match status" value="1"/>
</dbReference>
<dbReference type="Proteomes" id="UP000029712">
    <property type="component" value="Chromosome"/>
</dbReference>
<evidence type="ECO:0000256" key="4">
    <source>
        <dbReference type="RuleBase" id="RU361160"/>
    </source>
</evidence>
<keyword evidence="2 4" id="KW-0560">Oxidoreductase</keyword>
<dbReference type="PIRSF" id="PIRSF000149">
    <property type="entry name" value="GAP_DH"/>
    <property type="match status" value="1"/>
</dbReference>
<organism evidence="5 6">
    <name type="scientific">Metamycoplasma hominis</name>
    <name type="common">Mycoplasma hominis</name>
    <dbReference type="NCBI Taxonomy" id="2098"/>
    <lineage>
        <taxon>Bacteria</taxon>
        <taxon>Bacillati</taxon>
        <taxon>Mycoplasmatota</taxon>
        <taxon>Mycoplasmoidales</taxon>
        <taxon>Metamycoplasmataceae</taxon>
        <taxon>Metamycoplasma</taxon>
    </lineage>
</organism>
<evidence type="ECO:0000313" key="5">
    <source>
        <dbReference type="EMBL" id="AYN65667.1"/>
    </source>
</evidence>
<dbReference type="AlphaFoldDB" id="A0A454CAB6"/>
<dbReference type="PROSITE" id="PS00071">
    <property type="entry name" value="GAPDH"/>
    <property type="match status" value="1"/>
</dbReference>
<dbReference type="OrthoDB" id="9803304at2"/>
<dbReference type="Gene3D" id="3.40.50.720">
    <property type="entry name" value="NAD(P)-binding Rossmann-like Domain"/>
    <property type="match status" value="1"/>
</dbReference>
<protein>
    <recommendedName>
        <fullName evidence="4">Glyceraldehyde-3-phosphate dehydrogenase</fullName>
        <ecNumber evidence="4">1.2.1.-</ecNumber>
    </recommendedName>
</protein>
<evidence type="ECO:0000256" key="2">
    <source>
        <dbReference type="ARBA" id="ARBA00023002"/>
    </source>
</evidence>
<evidence type="ECO:0000256" key="3">
    <source>
        <dbReference type="RuleBase" id="RU000397"/>
    </source>
</evidence>
<dbReference type="RefSeq" id="WP_036433107.1">
    <property type="nucleotide sequence ID" value="NZ_CP009677.1"/>
</dbReference>
<comment type="similarity">
    <text evidence="1 3">Belongs to the glyceraldehyde-3-phosphate dehydrogenase family.</text>
</comment>
<dbReference type="Gene3D" id="3.30.360.10">
    <property type="entry name" value="Dihydrodipicolinate Reductase, domain 2"/>
    <property type="match status" value="1"/>
</dbReference>
<dbReference type="InterPro" id="IPR036291">
    <property type="entry name" value="NAD(P)-bd_dom_sf"/>
</dbReference>
<dbReference type="InterPro" id="IPR020829">
    <property type="entry name" value="GlycerAld_3-P_DH_cat"/>
</dbReference>
<dbReference type="Pfam" id="PF00044">
    <property type="entry name" value="Gp_dh_N"/>
    <property type="match status" value="1"/>
</dbReference>
<dbReference type="SUPFAM" id="SSF55347">
    <property type="entry name" value="Glyceraldehyde-3-phosphate dehydrogenase-like, C-terminal domain"/>
    <property type="match status" value="1"/>
</dbReference>
<dbReference type="GO" id="GO:0016620">
    <property type="term" value="F:oxidoreductase activity, acting on the aldehyde or oxo group of donors, NAD or NADP as acceptor"/>
    <property type="evidence" value="ECO:0007669"/>
    <property type="project" value="InterPro"/>
</dbReference>
<reference evidence="5 6" key="2">
    <citation type="submission" date="2018-10" db="EMBL/GenBank/DDBJ databases">
        <title>Detection and isolation of Mycoplasma hominis as a predominant microorganism from pelvic cavity of patient with salpingitis and tubo-ovarian abscess.</title>
        <authorList>
            <person name="Guschin A.E."/>
            <person name="Khayrullina G.A."/>
            <person name="Rakovskaya I.V."/>
            <person name="Shelenkov A.A."/>
            <person name="Shagin D.A."/>
        </authorList>
    </citation>
    <scope>NUCLEOTIDE SEQUENCE [LARGE SCALE GENOMIC DNA]</scope>
    <source>
        <strain evidence="6">TOA</strain>
    </source>
</reference>
<accession>A0A454CAB6</accession>
<dbReference type="PRINTS" id="PR00078">
    <property type="entry name" value="G3PDHDRGNASE"/>
</dbReference>
<name>A0A454CAB6_METHO</name>
<dbReference type="FunFam" id="3.30.360.10:FF:000002">
    <property type="entry name" value="Glyceraldehyde-3-phosphate dehydrogenase"/>
    <property type="match status" value="1"/>
</dbReference>
<dbReference type="PANTHER" id="PTHR43148">
    <property type="entry name" value="GLYCERALDEHYDE-3-PHOSPHATE DEHYDROGENASE 2"/>
    <property type="match status" value="1"/>
</dbReference>
<dbReference type="GO" id="GO:0006006">
    <property type="term" value="P:glucose metabolic process"/>
    <property type="evidence" value="ECO:0007669"/>
    <property type="project" value="InterPro"/>
</dbReference>
<dbReference type="EC" id="1.2.1.-" evidence="4"/>
<gene>
    <name evidence="5" type="primary">gap</name>
    <name evidence="5" type="ORF">KN71_003160</name>
</gene>
<dbReference type="CDD" id="cd18126">
    <property type="entry name" value="GAPDH_I_C"/>
    <property type="match status" value="1"/>
</dbReference>
<dbReference type="InterPro" id="IPR006424">
    <property type="entry name" value="Glyceraldehyde-3-P_DH_1"/>
</dbReference>
<evidence type="ECO:0000313" key="6">
    <source>
        <dbReference type="Proteomes" id="UP000029712"/>
    </source>
</evidence>
<dbReference type="GO" id="GO:0051287">
    <property type="term" value="F:NAD binding"/>
    <property type="evidence" value="ECO:0007669"/>
    <property type="project" value="InterPro"/>
</dbReference>
<proteinExistence type="inferred from homology"/>